<comment type="caution">
    <text evidence="3">The sequence shown here is derived from an EMBL/GenBank/DDBJ whole genome shotgun (WGS) entry which is preliminary data.</text>
</comment>
<evidence type="ECO:0000313" key="4">
    <source>
        <dbReference type="Proteomes" id="UP000655016"/>
    </source>
</evidence>
<sequence length="512" mass="59869">MIVLYHQNNKVVSVSKAGQNLNFSDKNPVKVLFEIANAFPNELVIWCSFNLKSNVNFDEFDSIFHHQKMMVSYNPFENSFLPDAIGYIEESVFINLNKKVTYPTWQMSSFVGGIQGSVLLALKENVNVSDSLDYFLLSLAKLAMPHGLLCYSDPKLLKGVTNQTKIHKKSYFILFRFVKQHYKMRWIFLLFLNFLLYEKKITLLPLIYSLFYSKRKLKDNLLKKVDVQSIKEVAELVSIDVIIPTIGRKEYLYHVLKDLSQQTYLPKNVIIVEQNPNLNSISELDYLKNEIWDFEIKHIFTHQAGACNARNLALFEVKSEWVFMADDDIRFENHFLEKALNQIKLNGIKAATFNCFQKNEKIVFKNVFQWPTFGSGCSIVQHQALKNIKFNMKFEFGFGEDADFGMQLRNQGNDIIYFSEPGVLHLKAPIGGFRSKPVLPWQGDKIPPKPSPTIMLYKQLHLSKQQLRGYKTILFFKYYKIQSIKNLVKYFFNFKKQWKQSEYWANELNNKK</sequence>
<dbReference type="RefSeq" id="WP_163393918.1">
    <property type="nucleotide sequence ID" value="NZ_BMKP01000003.1"/>
</dbReference>
<proteinExistence type="predicted"/>
<dbReference type="GO" id="GO:0016740">
    <property type="term" value="F:transferase activity"/>
    <property type="evidence" value="ECO:0007669"/>
    <property type="project" value="UniProtKB-KW"/>
</dbReference>
<dbReference type="InterPro" id="IPR050834">
    <property type="entry name" value="Glycosyltransf_2"/>
</dbReference>
<gene>
    <name evidence="3" type="ORF">GCM10011518_17130</name>
</gene>
<dbReference type="InterPro" id="IPR001173">
    <property type="entry name" value="Glyco_trans_2-like"/>
</dbReference>
<dbReference type="Pfam" id="PF00535">
    <property type="entry name" value="Glycos_transf_2"/>
    <property type="match status" value="1"/>
</dbReference>
<dbReference type="CDD" id="cd00761">
    <property type="entry name" value="Glyco_tranf_GTA_type"/>
    <property type="match status" value="1"/>
</dbReference>
<dbReference type="SUPFAM" id="SSF53448">
    <property type="entry name" value="Nucleotide-diphospho-sugar transferases"/>
    <property type="match status" value="1"/>
</dbReference>
<dbReference type="Gene3D" id="3.90.550.10">
    <property type="entry name" value="Spore Coat Polysaccharide Biosynthesis Protein SpsA, Chain A"/>
    <property type="match status" value="1"/>
</dbReference>
<name>A0ABQ1U1X7_9FLAO</name>
<protein>
    <submittedName>
        <fullName evidence="3">Glycosyl transferase</fullName>
    </submittedName>
</protein>
<evidence type="ECO:0000256" key="1">
    <source>
        <dbReference type="SAM" id="Phobius"/>
    </source>
</evidence>
<feature type="transmembrane region" description="Helical" evidence="1">
    <location>
        <begin position="186"/>
        <end position="211"/>
    </location>
</feature>
<keyword evidence="1" id="KW-1133">Transmembrane helix</keyword>
<dbReference type="EMBL" id="BMKP01000003">
    <property type="protein sequence ID" value="GGF08475.1"/>
    <property type="molecule type" value="Genomic_DNA"/>
</dbReference>
<dbReference type="PANTHER" id="PTHR43685:SF2">
    <property type="entry name" value="GLYCOSYLTRANSFERASE 2-LIKE DOMAIN-CONTAINING PROTEIN"/>
    <property type="match status" value="1"/>
</dbReference>
<reference evidence="4" key="1">
    <citation type="journal article" date="2019" name="Int. J. Syst. Evol. Microbiol.">
        <title>The Global Catalogue of Microorganisms (GCM) 10K type strain sequencing project: providing services to taxonomists for standard genome sequencing and annotation.</title>
        <authorList>
            <consortium name="The Broad Institute Genomics Platform"/>
            <consortium name="The Broad Institute Genome Sequencing Center for Infectious Disease"/>
            <person name="Wu L."/>
            <person name="Ma J."/>
        </authorList>
    </citation>
    <scope>NUCLEOTIDE SEQUENCE [LARGE SCALE GENOMIC DNA]</scope>
    <source>
        <strain evidence="4">CGMCC 1.16060</strain>
    </source>
</reference>
<keyword evidence="1" id="KW-0472">Membrane</keyword>
<accession>A0ABQ1U1X7</accession>
<feature type="domain" description="Glycosyltransferase 2-like" evidence="2">
    <location>
        <begin position="241"/>
        <end position="369"/>
    </location>
</feature>
<keyword evidence="3" id="KW-0808">Transferase</keyword>
<dbReference type="Proteomes" id="UP000655016">
    <property type="component" value="Unassembled WGS sequence"/>
</dbReference>
<keyword evidence="1" id="KW-0812">Transmembrane</keyword>
<dbReference type="InterPro" id="IPR029044">
    <property type="entry name" value="Nucleotide-diphossugar_trans"/>
</dbReference>
<organism evidence="3 4">
    <name type="scientific">Flavobacterium limi</name>
    <dbReference type="NCBI Taxonomy" id="2045105"/>
    <lineage>
        <taxon>Bacteria</taxon>
        <taxon>Pseudomonadati</taxon>
        <taxon>Bacteroidota</taxon>
        <taxon>Flavobacteriia</taxon>
        <taxon>Flavobacteriales</taxon>
        <taxon>Flavobacteriaceae</taxon>
        <taxon>Flavobacterium</taxon>
    </lineage>
</organism>
<dbReference type="PANTHER" id="PTHR43685">
    <property type="entry name" value="GLYCOSYLTRANSFERASE"/>
    <property type="match status" value="1"/>
</dbReference>
<keyword evidence="4" id="KW-1185">Reference proteome</keyword>
<evidence type="ECO:0000259" key="2">
    <source>
        <dbReference type="Pfam" id="PF00535"/>
    </source>
</evidence>
<evidence type="ECO:0000313" key="3">
    <source>
        <dbReference type="EMBL" id="GGF08475.1"/>
    </source>
</evidence>